<dbReference type="SUPFAM" id="SSF49265">
    <property type="entry name" value="Fibronectin type III"/>
    <property type="match status" value="1"/>
</dbReference>
<proteinExistence type="predicted"/>
<reference evidence="1 2" key="1">
    <citation type="journal article" date="2021" name="BMC Biol.">
        <title>Horizontally acquired antibacterial genes associated with adaptive radiation of ladybird beetles.</title>
        <authorList>
            <person name="Li H.S."/>
            <person name="Tang X.F."/>
            <person name="Huang Y.H."/>
            <person name="Xu Z.Y."/>
            <person name="Chen M.L."/>
            <person name="Du X.Y."/>
            <person name="Qiu B.Y."/>
            <person name="Chen P.T."/>
            <person name="Zhang W."/>
            <person name="Slipinski A."/>
            <person name="Escalona H.E."/>
            <person name="Waterhouse R.M."/>
            <person name="Zwick A."/>
            <person name="Pang H."/>
        </authorList>
    </citation>
    <scope>NUCLEOTIDE SEQUENCE [LARGE SCALE GENOMIC DNA]</scope>
    <source>
        <tissue evidence="1">Whole body of male adult</tissue>
    </source>
</reference>
<sequence>MPNLDYTMKIRAQTAVGLGRYSRPKIITTNAKASDPVREMEIAITEAIISNETYKLKVQLAFKEPCNTNGPFEYYSIKYDDEFTYQIRDHYLTLKEFTLSRPDYNYIFEIRVKTESFESSITRKSILTDAGVPLCTLTK</sequence>
<accession>A0ABD2MKA9</accession>
<dbReference type="EMBL" id="JABFTP020000001">
    <property type="protein sequence ID" value="KAL3266762.1"/>
    <property type="molecule type" value="Genomic_DNA"/>
</dbReference>
<organism evidence="1 2">
    <name type="scientific">Cryptolaemus montrouzieri</name>
    <dbReference type="NCBI Taxonomy" id="559131"/>
    <lineage>
        <taxon>Eukaryota</taxon>
        <taxon>Metazoa</taxon>
        <taxon>Ecdysozoa</taxon>
        <taxon>Arthropoda</taxon>
        <taxon>Hexapoda</taxon>
        <taxon>Insecta</taxon>
        <taxon>Pterygota</taxon>
        <taxon>Neoptera</taxon>
        <taxon>Endopterygota</taxon>
        <taxon>Coleoptera</taxon>
        <taxon>Polyphaga</taxon>
        <taxon>Cucujiformia</taxon>
        <taxon>Coccinelloidea</taxon>
        <taxon>Coccinellidae</taxon>
        <taxon>Scymninae</taxon>
        <taxon>Scymnini</taxon>
        <taxon>Cryptolaemus</taxon>
    </lineage>
</organism>
<evidence type="ECO:0000313" key="2">
    <source>
        <dbReference type="Proteomes" id="UP001516400"/>
    </source>
</evidence>
<dbReference type="Proteomes" id="UP001516400">
    <property type="component" value="Unassembled WGS sequence"/>
</dbReference>
<gene>
    <name evidence="1" type="ORF">HHI36_010921</name>
</gene>
<evidence type="ECO:0008006" key="3">
    <source>
        <dbReference type="Google" id="ProtNLM"/>
    </source>
</evidence>
<comment type="caution">
    <text evidence="1">The sequence shown here is derived from an EMBL/GenBank/DDBJ whole genome shotgun (WGS) entry which is preliminary data.</text>
</comment>
<name>A0ABD2MKA9_9CUCU</name>
<protein>
    <recommendedName>
        <fullName evidence="3">Allorecognition 2</fullName>
    </recommendedName>
</protein>
<dbReference type="InterPro" id="IPR036116">
    <property type="entry name" value="FN3_sf"/>
</dbReference>
<evidence type="ECO:0000313" key="1">
    <source>
        <dbReference type="EMBL" id="KAL3266762.1"/>
    </source>
</evidence>
<dbReference type="AlphaFoldDB" id="A0ABD2MKA9"/>
<keyword evidence="2" id="KW-1185">Reference proteome</keyword>